<accession>A0A433SCU1</accession>
<proteinExistence type="inferred from homology"/>
<evidence type="ECO:0000256" key="6">
    <source>
        <dbReference type="RuleBase" id="RU361140"/>
    </source>
</evidence>
<protein>
    <recommendedName>
        <fullName evidence="3 6">Beta-lactamase</fullName>
        <ecNumber evidence="3 6">3.5.2.6</ecNumber>
    </recommendedName>
</protein>
<feature type="domain" description="Beta-lactamase class A catalytic" evidence="7">
    <location>
        <begin position="59"/>
        <end position="275"/>
    </location>
</feature>
<dbReference type="InterPro" id="IPR012338">
    <property type="entry name" value="Beta-lactam/transpept-like"/>
</dbReference>
<comment type="caution">
    <text evidence="8">The sequence shown here is derived from an EMBL/GenBank/DDBJ whole genome shotgun (WGS) entry which is preliminary data.</text>
</comment>
<dbReference type="NCBIfam" id="NF033103">
    <property type="entry name" value="bla_class_A"/>
    <property type="match status" value="1"/>
</dbReference>
<dbReference type="AlphaFoldDB" id="A0A433SCU1"/>
<comment type="similarity">
    <text evidence="2 6">Belongs to the class-A beta-lactamase family.</text>
</comment>
<keyword evidence="5 6" id="KW-0046">Antibiotic resistance</keyword>
<dbReference type="SUPFAM" id="SSF56601">
    <property type="entry name" value="beta-lactamase/transpeptidase-like"/>
    <property type="match status" value="1"/>
</dbReference>
<name>A0A433SCU1_9BURK</name>
<dbReference type="PROSITE" id="PS00146">
    <property type="entry name" value="BETA_LACTAMASE_A"/>
    <property type="match status" value="1"/>
</dbReference>
<dbReference type="Proteomes" id="UP000286947">
    <property type="component" value="Unassembled WGS sequence"/>
</dbReference>
<keyword evidence="4 6" id="KW-0378">Hydrolase</keyword>
<evidence type="ECO:0000256" key="3">
    <source>
        <dbReference type="ARBA" id="ARBA00012865"/>
    </source>
</evidence>
<sequence>MAMNQPVNRRVWVLGALAAGVAPWLGGCGSVLQGGTVLARGDIQEQLAALERSAQGRLGVAALDMASGSTVLYRSDERFAMCSTFKMVAVAAVLHYSMHDDSLMAQQIVYEAADLVSYSPVTEKHAGSGMSVAQLCAAALQYSDNTAANLLVQLVGGPQAVTAFARSVGDEVFRLDRWEPELNSAIPGDERDTTSPLAMMLSTRKLLLGDALGEAQRAQLQDWMRGNAVGGQRIRAGVPPGWIVADKTGSGAYGVSNDVGVLWTPQQNPLVLAVFFTRPVPDAKPDDAVVAQAARLVTGWLHTAVA</sequence>
<dbReference type="EC" id="3.5.2.6" evidence="3 6"/>
<evidence type="ECO:0000313" key="8">
    <source>
        <dbReference type="EMBL" id="RUS66549.1"/>
    </source>
</evidence>
<dbReference type="PRINTS" id="PR00118">
    <property type="entry name" value="BLACTAMASEA"/>
</dbReference>
<reference evidence="8 9" key="1">
    <citation type="submission" date="2018-01" db="EMBL/GenBank/DDBJ databases">
        <title>Saezia sanguinis gen. nov., sp. nov., in the order Burkholderiales isolated from human blood.</title>
        <authorList>
            <person name="Medina-Pascual M.J."/>
            <person name="Valdezate S."/>
            <person name="Monzon S."/>
            <person name="Cuesta I."/>
            <person name="Carrasco G."/>
            <person name="Villalon P."/>
            <person name="Saez-Nieto J.A."/>
        </authorList>
    </citation>
    <scope>NUCLEOTIDE SEQUENCE [LARGE SCALE GENOMIC DNA]</scope>
    <source>
        <strain evidence="8 9">CNM695-12</strain>
    </source>
</reference>
<evidence type="ECO:0000256" key="1">
    <source>
        <dbReference type="ARBA" id="ARBA00001526"/>
    </source>
</evidence>
<dbReference type="InterPro" id="IPR045155">
    <property type="entry name" value="Beta-lactam_cat"/>
</dbReference>
<dbReference type="PANTHER" id="PTHR35333">
    <property type="entry name" value="BETA-LACTAMASE"/>
    <property type="match status" value="1"/>
</dbReference>
<evidence type="ECO:0000313" key="9">
    <source>
        <dbReference type="Proteomes" id="UP000286947"/>
    </source>
</evidence>
<evidence type="ECO:0000256" key="5">
    <source>
        <dbReference type="ARBA" id="ARBA00023251"/>
    </source>
</evidence>
<evidence type="ECO:0000259" key="7">
    <source>
        <dbReference type="Pfam" id="PF13354"/>
    </source>
</evidence>
<keyword evidence="9" id="KW-1185">Reference proteome</keyword>
<evidence type="ECO:0000256" key="4">
    <source>
        <dbReference type="ARBA" id="ARBA00022801"/>
    </source>
</evidence>
<evidence type="ECO:0000256" key="2">
    <source>
        <dbReference type="ARBA" id="ARBA00009009"/>
    </source>
</evidence>
<comment type="catalytic activity">
    <reaction evidence="1 6">
        <text>a beta-lactam + H2O = a substituted beta-amino acid</text>
        <dbReference type="Rhea" id="RHEA:20401"/>
        <dbReference type="ChEBI" id="CHEBI:15377"/>
        <dbReference type="ChEBI" id="CHEBI:35627"/>
        <dbReference type="ChEBI" id="CHEBI:140347"/>
        <dbReference type="EC" id="3.5.2.6"/>
    </reaction>
</comment>
<dbReference type="InterPro" id="IPR023650">
    <property type="entry name" value="Beta-lactam_class-A_AS"/>
</dbReference>
<dbReference type="GO" id="GO:0046677">
    <property type="term" value="P:response to antibiotic"/>
    <property type="evidence" value="ECO:0007669"/>
    <property type="project" value="UniProtKB-UniRule"/>
</dbReference>
<gene>
    <name evidence="8" type="primary">bla</name>
    <name evidence="8" type="ORF">CUZ56_01829</name>
</gene>
<organism evidence="8 9">
    <name type="scientific">Saezia sanguinis</name>
    <dbReference type="NCBI Taxonomy" id="1965230"/>
    <lineage>
        <taxon>Bacteria</taxon>
        <taxon>Pseudomonadati</taxon>
        <taxon>Pseudomonadota</taxon>
        <taxon>Betaproteobacteria</taxon>
        <taxon>Burkholderiales</taxon>
        <taxon>Saeziaceae</taxon>
        <taxon>Saezia</taxon>
    </lineage>
</organism>
<dbReference type="Gene3D" id="3.40.710.10">
    <property type="entry name" value="DD-peptidase/beta-lactamase superfamily"/>
    <property type="match status" value="1"/>
</dbReference>
<dbReference type="GO" id="GO:0008800">
    <property type="term" value="F:beta-lactamase activity"/>
    <property type="evidence" value="ECO:0007669"/>
    <property type="project" value="UniProtKB-UniRule"/>
</dbReference>
<dbReference type="Pfam" id="PF13354">
    <property type="entry name" value="Beta-lactamase2"/>
    <property type="match status" value="1"/>
</dbReference>
<dbReference type="EMBL" id="PQSP01000004">
    <property type="protein sequence ID" value="RUS66549.1"/>
    <property type="molecule type" value="Genomic_DNA"/>
</dbReference>
<dbReference type="PANTHER" id="PTHR35333:SF3">
    <property type="entry name" value="BETA-LACTAMASE-TYPE TRANSPEPTIDASE FOLD CONTAINING PROTEIN"/>
    <property type="match status" value="1"/>
</dbReference>
<dbReference type="GO" id="GO:0030655">
    <property type="term" value="P:beta-lactam antibiotic catabolic process"/>
    <property type="evidence" value="ECO:0007669"/>
    <property type="project" value="InterPro"/>
</dbReference>
<dbReference type="InterPro" id="IPR000871">
    <property type="entry name" value="Beta-lactam_class-A"/>
</dbReference>